<reference evidence="2 3" key="1">
    <citation type="submission" date="2024-03" db="EMBL/GenBank/DDBJ databases">
        <title>Aureococcus anophagefferens CCMP1851 and Kratosvirus quantuckense: Draft genome of a second virus-susceptible host strain in the model system.</title>
        <authorList>
            <person name="Chase E."/>
            <person name="Truchon A.R."/>
            <person name="Schepens W."/>
            <person name="Wilhelm S.W."/>
        </authorList>
    </citation>
    <scope>NUCLEOTIDE SEQUENCE [LARGE SCALE GENOMIC DNA]</scope>
    <source>
        <strain evidence="2 3">CCMP1851</strain>
    </source>
</reference>
<feature type="region of interest" description="Disordered" evidence="1">
    <location>
        <begin position="952"/>
        <end position="1107"/>
    </location>
</feature>
<proteinExistence type="predicted"/>
<comment type="caution">
    <text evidence="2">The sequence shown here is derived from an EMBL/GenBank/DDBJ whole genome shotgun (WGS) entry which is preliminary data.</text>
</comment>
<feature type="compositionally biased region" description="Acidic residues" evidence="1">
    <location>
        <begin position="1076"/>
        <end position="1092"/>
    </location>
</feature>
<dbReference type="EMBL" id="JBBJCI010000428">
    <property type="protein sequence ID" value="KAK7230500.1"/>
    <property type="molecule type" value="Genomic_DNA"/>
</dbReference>
<protein>
    <submittedName>
        <fullName evidence="2">Uncharacterized protein</fullName>
    </submittedName>
</protein>
<dbReference type="Proteomes" id="UP001363151">
    <property type="component" value="Unassembled WGS sequence"/>
</dbReference>
<gene>
    <name evidence="2" type="ORF">SO694_00177039</name>
</gene>
<keyword evidence="3" id="KW-1185">Reference proteome</keyword>
<accession>A0ABR1FGT3</accession>
<evidence type="ECO:0000313" key="2">
    <source>
        <dbReference type="EMBL" id="KAK7230500.1"/>
    </source>
</evidence>
<feature type="compositionally biased region" description="Basic residues" evidence="1">
    <location>
        <begin position="996"/>
        <end position="1010"/>
    </location>
</feature>
<name>A0ABR1FGT3_AURAN</name>
<organism evidence="2 3">
    <name type="scientific">Aureococcus anophagefferens</name>
    <name type="common">Harmful bloom alga</name>
    <dbReference type="NCBI Taxonomy" id="44056"/>
    <lineage>
        <taxon>Eukaryota</taxon>
        <taxon>Sar</taxon>
        <taxon>Stramenopiles</taxon>
        <taxon>Ochrophyta</taxon>
        <taxon>Pelagophyceae</taxon>
        <taxon>Pelagomonadales</taxon>
        <taxon>Pelagomonadaceae</taxon>
        <taxon>Aureococcus</taxon>
    </lineage>
</organism>
<sequence length="1161" mass="126336">MASEFRDSSASGCGGGWADISVILEWSDPVGRRRHYNCALAKPRTIQWVVDDWERNVGVAVPSGAVAYVSERGAPCAPFPRSRLVRESCEIVFKEADAAGAELVVVVTDESAGIAASPPNFASITARGVELGGRPWAGSVRELGALLCAFPFEPQDAHTARVYVACDPCSLDRDAVVAAFDAERKIDGVYERGGRLAADQDEDCSLRLEIQVRGMPGNLVVQDIISRHDVDNVLRRVTVSEFVAMYVSKNATRVTRLVVAATPLRKSLDRRLIDLVAGTATTAEGMVDTALAEWDVALDVLCPGPLRLGQRGPRMIRLKVVCEDAAVGDGRFPPLLRGPVGERDGFDNLGGDEPPVVVFVTDEKTGDVLLARSIAGTEANLWFTLQDVWTRLRGELLLDNPYMESSNGAVPTAFYSTNERICALDWKALERTAGTDLLGAPLVPHRGGRSVLERVDEPDDVKLGDLFPHDPAPGRRASRGILGVSLRGIEWAQVDLVLRVGNGSGDLFRDDLLATFPWPDVMNEPSLQDIIVFVFEHRTVGGRLGREFRSVLQMPETRVTFDGVELAPGALQSPLNRSLMQPPALHTQEGEPIVIAVLSDEFGERFRRDLAPADELGTFLVLAKDSRGPLWDLLRCPAADNHASVKDAVEDVLEMPGALDEAGASVSFCQGRPEHAEDYHTHFAHLVDGQFVGETHPIEDPASVSVAYLTQRSELARIGDPPFACVVADFPASTLRAGTRLDVAILHGDDKKDLLKFDLVVRMKLPQVIAQWVGQGIEPTIHRLHAGGEISEMIYDNLCDDVVCEIEEARSIRIAVDGGPERQVDYDDHLGALLGPSPPERVAVTVWLDDRRKKVPRTQWTKLQHGCWATMAKERVMRGEFIYKLDCWKRLTVSGTALASVYCLGESLQLELNKVPRAKEASLRFRRTLQRKHAPEAVLAFASANAPRRGALRAPLGFRGGGGDVRPRRSTSPSWSSPAPRTAARRTSSTTSARRPGGRRRARRRRSGARRRQEEAPKKAEVREPEPAAPPSPPRPAAVSESSDSDASDSDSDRALARAPPPPPRAGALARARDEAWDDDAPGDTFIDEDGFEVPRESSTSWGTEASAADADGEALLAMPAADRALFLARAKDARDPAAFLAEQLADPPKTHPLDGKALDL</sequence>
<feature type="compositionally biased region" description="Basic and acidic residues" evidence="1">
    <location>
        <begin position="1011"/>
        <end position="1026"/>
    </location>
</feature>
<feature type="compositionally biased region" description="Pro residues" evidence="1">
    <location>
        <begin position="1027"/>
        <end position="1036"/>
    </location>
</feature>
<feature type="compositionally biased region" description="Low complexity" evidence="1">
    <location>
        <begin position="970"/>
        <end position="995"/>
    </location>
</feature>
<evidence type="ECO:0000313" key="3">
    <source>
        <dbReference type="Proteomes" id="UP001363151"/>
    </source>
</evidence>
<evidence type="ECO:0000256" key="1">
    <source>
        <dbReference type="SAM" id="MobiDB-lite"/>
    </source>
</evidence>